<dbReference type="SUPFAM" id="SSF52949">
    <property type="entry name" value="Macro domain-like"/>
    <property type="match status" value="1"/>
</dbReference>
<dbReference type="EMBL" id="CATNWA010018628">
    <property type="protein sequence ID" value="CAI9608553.1"/>
    <property type="molecule type" value="Genomic_DNA"/>
</dbReference>
<accession>A0ABN9GLZ9</accession>
<evidence type="ECO:0000313" key="2">
    <source>
        <dbReference type="EMBL" id="CAI9608553.1"/>
    </source>
</evidence>
<keyword evidence="3" id="KW-1185">Reference proteome</keyword>
<dbReference type="Proteomes" id="UP001162483">
    <property type="component" value="Unassembled WGS sequence"/>
</dbReference>
<feature type="domain" description="Macro" evidence="1">
    <location>
        <begin position="16"/>
        <end position="92"/>
    </location>
</feature>
<dbReference type="Gene3D" id="3.40.220.10">
    <property type="entry name" value="Leucine Aminopeptidase, subunit E, domain 1"/>
    <property type="match status" value="1"/>
</dbReference>
<evidence type="ECO:0000259" key="1">
    <source>
        <dbReference type="PROSITE" id="PS51154"/>
    </source>
</evidence>
<gene>
    <name evidence="2" type="ORF">SPARVUS_LOCUS14122342</name>
</gene>
<dbReference type="InterPro" id="IPR002589">
    <property type="entry name" value="Macro_dom"/>
</dbReference>
<proteinExistence type="predicted"/>
<comment type="caution">
    <text evidence="2">The sequence shown here is derived from an EMBL/GenBank/DDBJ whole genome shotgun (WGS) entry which is preliminary data.</text>
</comment>
<protein>
    <recommendedName>
        <fullName evidence="1">Macro domain-containing protein</fullName>
    </recommendedName>
</protein>
<reference evidence="2" key="1">
    <citation type="submission" date="2023-05" db="EMBL/GenBank/DDBJ databases">
        <authorList>
            <person name="Stuckert A."/>
        </authorList>
    </citation>
    <scope>NUCLEOTIDE SEQUENCE</scope>
</reference>
<dbReference type="InterPro" id="IPR043472">
    <property type="entry name" value="Macro_dom-like"/>
</dbReference>
<name>A0ABN9GLZ9_9NEOB</name>
<dbReference type="PROSITE" id="PS51154">
    <property type="entry name" value="MACRO"/>
    <property type="match status" value="1"/>
</dbReference>
<organism evidence="2 3">
    <name type="scientific">Staurois parvus</name>
    <dbReference type="NCBI Taxonomy" id="386267"/>
    <lineage>
        <taxon>Eukaryota</taxon>
        <taxon>Metazoa</taxon>
        <taxon>Chordata</taxon>
        <taxon>Craniata</taxon>
        <taxon>Vertebrata</taxon>
        <taxon>Euteleostomi</taxon>
        <taxon>Amphibia</taxon>
        <taxon>Batrachia</taxon>
        <taxon>Anura</taxon>
        <taxon>Neobatrachia</taxon>
        <taxon>Ranoidea</taxon>
        <taxon>Ranidae</taxon>
        <taxon>Staurois</taxon>
    </lineage>
</organism>
<sequence length="92" mass="10026">MKNQKKKKKEEIMSKANNQMVTTKEGLNINIKQGNIEDATTNVVVNSVGTDLNLGAGAVSKALFTKAGNNLQDLLNTERQGKQVEDGSIFVY</sequence>
<evidence type="ECO:0000313" key="3">
    <source>
        <dbReference type="Proteomes" id="UP001162483"/>
    </source>
</evidence>